<dbReference type="Proteomes" id="UP000003947">
    <property type="component" value="Unassembled WGS sequence"/>
</dbReference>
<dbReference type="EMBL" id="JH660646">
    <property type="protein sequence ID" value="EIM26184.1"/>
    <property type="molecule type" value="Genomic_DNA"/>
</dbReference>
<proteinExistence type="predicted"/>
<evidence type="ECO:0000313" key="2">
    <source>
        <dbReference type="Proteomes" id="UP000003947"/>
    </source>
</evidence>
<dbReference type="PATRIC" id="fig|864069.3.peg.5532"/>
<dbReference type="STRING" id="864069.MicloDRAFT_00051420"/>
<protein>
    <submittedName>
        <fullName evidence="1">Competence protein</fullName>
    </submittedName>
</protein>
<dbReference type="HOGENOM" id="CLU_713325_0_0_5"/>
<dbReference type="AlphaFoldDB" id="I4YQE2"/>
<keyword evidence="2" id="KW-1185">Reference proteome</keyword>
<evidence type="ECO:0000313" key="1">
    <source>
        <dbReference type="EMBL" id="EIM26184.1"/>
    </source>
</evidence>
<dbReference type="eggNOG" id="COG4469">
    <property type="taxonomic scope" value="Bacteria"/>
</dbReference>
<organism evidence="1 2">
    <name type="scientific">Microvirga lotononidis</name>
    <dbReference type="NCBI Taxonomy" id="864069"/>
    <lineage>
        <taxon>Bacteria</taxon>
        <taxon>Pseudomonadati</taxon>
        <taxon>Pseudomonadota</taxon>
        <taxon>Alphaproteobacteria</taxon>
        <taxon>Hyphomicrobiales</taxon>
        <taxon>Methylobacteriaceae</taxon>
        <taxon>Microvirga</taxon>
    </lineage>
</organism>
<gene>
    <name evidence="1" type="ORF">MicloDRAFT_00051420</name>
</gene>
<accession>I4YQE2</accession>
<name>I4YQE2_9HYPH</name>
<reference evidence="1 2" key="1">
    <citation type="submission" date="2012-02" db="EMBL/GenBank/DDBJ databases">
        <title>Improved High-Quality Draft sequence of Microvirga sp. WSM3557.</title>
        <authorList>
            <consortium name="US DOE Joint Genome Institute"/>
            <person name="Lucas S."/>
            <person name="Han J."/>
            <person name="Lapidus A."/>
            <person name="Cheng J.-F."/>
            <person name="Goodwin L."/>
            <person name="Pitluck S."/>
            <person name="Peters L."/>
            <person name="Zhang X."/>
            <person name="Detter J.C."/>
            <person name="Han C."/>
            <person name="Tapia R."/>
            <person name="Land M."/>
            <person name="Hauser L."/>
            <person name="Kyrpides N."/>
            <person name="Ivanova N."/>
            <person name="Pagani I."/>
            <person name="Brau L."/>
            <person name="Yates R."/>
            <person name="O'Hara G."/>
            <person name="Rui T."/>
            <person name="Howieson J."/>
            <person name="Reeve W."/>
            <person name="Woyke T."/>
        </authorList>
    </citation>
    <scope>NUCLEOTIDE SEQUENCE [LARGE SCALE GENOMIC DNA]</scope>
    <source>
        <strain evidence="1 2">WSM3557</strain>
    </source>
</reference>
<sequence>MEASLLSSFACHDGQESLVLGQRPDGSIAHLSEVPRGTACECICPGCGAPLVARKGEVQHHHFGHQGTEDGRPCNTGPETALHKFAKEVLEQKLQLFLPTLDLWDGSERWVGFEGKSYEFDAAVLENRLGEIIPDVVVRKGNRDLIVEFAVTHECGPAKIAQIVDMDISAIEVDLSRLPRDISREGLEDAILHAAPRKWIHNPRTREGQRELETRRRRLADTLSRQVSPLVKAYRAALESHRTSRNACLAVGRIESDGTERAIGHDVPGSGCFKVPPRDWQATIVSGVIEQAVVGRSAHITVKEALRKLKDRGWINFRFSRISEDQAAALRESLVQFEFPEFAIQAWATALSRQSILVPVSSTGRWIFHPMIVKEIQSKRRANQQSR</sequence>